<proteinExistence type="predicted"/>
<dbReference type="EMBL" id="JWZX01002768">
    <property type="protein sequence ID" value="KOO27079.1"/>
    <property type="molecule type" value="Genomic_DNA"/>
</dbReference>
<keyword evidence="1" id="KW-0677">Repeat</keyword>
<dbReference type="PROSITE" id="PS50088">
    <property type="entry name" value="ANK_REPEAT"/>
    <property type="match status" value="3"/>
</dbReference>
<dbReference type="AlphaFoldDB" id="A0A0M0JKI2"/>
<reference evidence="5" key="1">
    <citation type="journal article" date="2015" name="PLoS Genet.">
        <title>Genome Sequence and Transcriptome Analyses of Chrysochromulina tobin: Metabolic Tools for Enhanced Algal Fitness in the Prominent Order Prymnesiales (Haptophyceae).</title>
        <authorList>
            <person name="Hovde B.T."/>
            <person name="Deodato C.R."/>
            <person name="Hunsperger H.M."/>
            <person name="Ryken S.A."/>
            <person name="Yost W."/>
            <person name="Jha R.K."/>
            <person name="Patterson J."/>
            <person name="Monnat R.J. Jr."/>
            <person name="Barlow S.B."/>
            <person name="Starkenburg S.R."/>
            <person name="Cattolico R.A."/>
        </authorList>
    </citation>
    <scope>NUCLEOTIDE SEQUENCE</scope>
    <source>
        <strain evidence="5">CCMP291</strain>
    </source>
</reference>
<protein>
    <submittedName>
        <fullName evidence="4">Ankyrin repeat protein</fullName>
    </submittedName>
</protein>
<keyword evidence="5" id="KW-1185">Reference proteome</keyword>
<evidence type="ECO:0000313" key="4">
    <source>
        <dbReference type="EMBL" id="KOO27079.1"/>
    </source>
</evidence>
<evidence type="ECO:0000256" key="2">
    <source>
        <dbReference type="ARBA" id="ARBA00023043"/>
    </source>
</evidence>
<dbReference type="InterPro" id="IPR036770">
    <property type="entry name" value="Ankyrin_rpt-contain_sf"/>
</dbReference>
<dbReference type="PANTHER" id="PTHR24171">
    <property type="entry name" value="ANKYRIN REPEAT DOMAIN-CONTAINING PROTEIN 39-RELATED"/>
    <property type="match status" value="1"/>
</dbReference>
<dbReference type="Proteomes" id="UP000037460">
    <property type="component" value="Unassembled WGS sequence"/>
</dbReference>
<feature type="repeat" description="ANK" evidence="3">
    <location>
        <begin position="44"/>
        <end position="76"/>
    </location>
</feature>
<comment type="caution">
    <text evidence="4">The sequence shown here is derived from an EMBL/GenBank/DDBJ whole genome shotgun (WGS) entry which is preliminary data.</text>
</comment>
<feature type="repeat" description="ANK" evidence="3">
    <location>
        <begin position="77"/>
        <end position="109"/>
    </location>
</feature>
<dbReference type="Pfam" id="PF12796">
    <property type="entry name" value="Ank_2"/>
    <property type="match status" value="2"/>
</dbReference>
<gene>
    <name evidence="4" type="ORF">Ctob_006644</name>
</gene>
<dbReference type="PANTHER" id="PTHR24171:SF10">
    <property type="entry name" value="ANKYRIN REPEAT DOMAIN-CONTAINING PROTEIN 29-LIKE"/>
    <property type="match status" value="1"/>
</dbReference>
<dbReference type="PROSITE" id="PS50297">
    <property type="entry name" value="ANK_REP_REGION"/>
    <property type="match status" value="3"/>
</dbReference>
<accession>A0A0M0JKI2</accession>
<feature type="repeat" description="ANK" evidence="3">
    <location>
        <begin position="110"/>
        <end position="142"/>
    </location>
</feature>
<evidence type="ECO:0000256" key="3">
    <source>
        <dbReference type="PROSITE-ProRule" id="PRU00023"/>
    </source>
</evidence>
<dbReference type="SUPFAM" id="SSF48403">
    <property type="entry name" value="Ankyrin repeat"/>
    <property type="match status" value="1"/>
</dbReference>
<evidence type="ECO:0000256" key="1">
    <source>
        <dbReference type="ARBA" id="ARBA00022737"/>
    </source>
</evidence>
<dbReference type="OrthoDB" id="194358at2759"/>
<dbReference type="PRINTS" id="PR01415">
    <property type="entry name" value="ANKYRIN"/>
</dbReference>
<dbReference type="InterPro" id="IPR002110">
    <property type="entry name" value="Ankyrin_rpt"/>
</dbReference>
<sequence>MFGLLGGESNATNILFNIARRGDVMEMVVLLRRFPTCWETRDSEGCTALHAAASAGAMDMGQLLMRAGAGARDADKDGWEALHYACANGHYGMAAWLLQSGADLSARTNEGWQPLHVAAHTGQTQLARYLSSHGADLRAKTKSGQEAVHLATDAAARDMRAVDFVQWLLRFYLGLSTVLRRTEHKAAQTIQRHYRFQRRLLATHASMVGGAVGQAQASARLARAVLAQAARCVDTTLSRALLIKHLKLDLATLMEKGRVYTPPGMSVQLVAWRLRFFFCNDFGLCYQKVANNLRPCGVKRLIPWAALRRVEALQDDSIFIETTTLKKYYLKPKGAPNPALFAWTAVGR</sequence>
<dbReference type="Gene3D" id="1.25.40.20">
    <property type="entry name" value="Ankyrin repeat-containing domain"/>
    <property type="match status" value="1"/>
</dbReference>
<keyword evidence="2 3" id="KW-0040">ANK repeat</keyword>
<evidence type="ECO:0000313" key="5">
    <source>
        <dbReference type="Proteomes" id="UP000037460"/>
    </source>
</evidence>
<name>A0A0M0JKI2_9EUKA</name>
<dbReference type="SMART" id="SM00248">
    <property type="entry name" value="ANK"/>
    <property type="match status" value="3"/>
</dbReference>
<organism evidence="4 5">
    <name type="scientific">Chrysochromulina tobinii</name>
    <dbReference type="NCBI Taxonomy" id="1460289"/>
    <lineage>
        <taxon>Eukaryota</taxon>
        <taxon>Haptista</taxon>
        <taxon>Haptophyta</taxon>
        <taxon>Prymnesiophyceae</taxon>
        <taxon>Prymnesiales</taxon>
        <taxon>Chrysochromulinaceae</taxon>
        <taxon>Chrysochromulina</taxon>
    </lineage>
</organism>